<feature type="domain" description="Thiolase C-terminal" evidence="9">
    <location>
        <begin position="272"/>
        <end position="393"/>
    </location>
</feature>
<evidence type="ECO:0000256" key="4">
    <source>
        <dbReference type="ARBA" id="ARBA00023315"/>
    </source>
</evidence>
<dbReference type="Pfam" id="PF02803">
    <property type="entry name" value="Thiolase_C"/>
    <property type="match status" value="1"/>
</dbReference>
<dbReference type="PANTHER" id="PTHR18919:SF107">
    <property type="entry name" value="ACETYL-COA ACETYLTRANSFERASE, CYTOSOLIC"/>
    <property type="match status" value="1"/>
</dbReference>
<evidence type="ECO:0000313" key="10">
    <source>
        <dbReference type="EMBL" id="SDD60312.1"/>
    </source>
</evidence>
<dbReference type="FunFam" id="3.40.47.10:FF:000010">
    <property type="entry name" value="Acetyl-CoA acetyltransferase (Thiolase)"/>
    <property type="match status" value="1"/>
</dbReference>
<evidence type="ECO:0000259" key="8">
    <source>
        <dbReference type="Pfam" id="PF00108"/>
    </source>
</evidence>
<dbReference type="RefSeq" id="WP_091033681.1">
    <property type="nucleotide sequence ID" value="NZ_JASCTJ010000002.1"/>
</dbReference>
<dbReference type="InterPro" id="IPR020617">
    <property type="entry name" value="Thiolase_C"/>
</dbReference>
<dbReference type="PIRSF" id="PIRSF000429">
    <property type="entry name" value="Ac-CoA_Ac_transf"/>
    <property type="match status" value="1"/>
</dbReference>
<dbReference type="InterPro" id="IPR016039">
    <property type="entry name" value="Thiolase-like"/>
</dbReference>
<evidence type="ECO:0000256" key="3">
    <source>
        <dbReference type="ARBA" id="ARBA00022679"/>
    </source>
</evidence>
<dbReference type="NCBIfam" id="TIGR01930">
    <property type="entry name" value="AcCoA-C-Actrans"/>
    <property type="match status" value="1"/>
</dbReference>
<dbReference type="Pfam" id="PF00108">
    <property type="entry name" value="Thiolase_N"/>
    <property type="match status" value="1"/>
</dbReference>
<dbReference type="PROSITE" id="PS00737">
    <property type="entry name" value="THIOLASE_2"/>
    <property type="match status" value="1"/>
</dbReference>
<keyword evidence="4 7" id="KW-0012">Acyltransferase</keyword>
<dbReference type="SUPFAM" id="SSF53901">
    <property type="entry name" value="Thiolase-like"/>
    <property type="match status" value="2"/>
</dbReference>
<evidence type="ECO:0000256" key="5">
    <source>
        <dbReference type="ARBA" id="ARBA00040529"/>
    </source>
</evidence>
<sequence length="395" mass="40627">MSAAFILDAVRTPVGRFGGALAKVRPDDLAAKAIGALVARDPGLDPAAIDDVVLGNANGAGEENRNVARMAALLAGLPTSVPGTTVNRLCGSGAEAVVAAARAVECGDARLAIAGGVESMTRAPWVLPKTDKAFQRGGLELADTALGWRLVNPVMNPEWTVSLGEGAEILAEEFGVTREAQDAFAARSHRLAHAAWESGRFDGEIAPLAELPRDEAIRPDTTPEILAGLRTVFRDSASDRPGTVTAGNASPLSDGAAALLLGDERAAEAHGRPLARIVSRAVVGVDPHRYGIGPVGAAERALARAGIGWDAVDSVELNEAYAAQALACLASWPGLDPERVNPQGGAIALGHPLGCSGARLLTTLAWRLRREGGRYGLAALCIGVGQGIAVVIESV</sequence>
<feature type="active site" description="Acyl-thioester intermediate" evidence="6">
    <location>
        <position position="90"/>
    </location>
</feature>
<evidence type="ECO:0000256" key="1">
    <source>
        <dbReference type="ARBA" id="ARBA00010982"/>
    </source>
</evidence>
<reference evidence="11" key="1">
    <citation type="submission" date="2016-10" db="EMBL/GenBank/DDBJ databases">
        <authorList>
            <person name="Varghese N."/>
            <person name="Submissions S."/>
        </authorList>
    </citation>
    <scope>NUCLEOTIDE SEQUENCE [LARGE SCALE GENOMIC DNA]</scope>
    <source>
        <strain evidence="11">CGMCC 4.3516</strain>
    </source>
</reference>
<name>A0A1G6W375_9ACTN</name>
<dbReference type="EMBL" id="FNAD01000005">
    <property type="protein sequence ID" value="SDD60312.1"/>
    <property type="molecule type" value="Genomic_DNA"/>
</dbReference>
<evidence type="ECO:0000313" key="11">
    <source>
        <dbReference type="Proteomes" id="UP000198949"/>
    </source>
</evidence>
<keyword evidence="3 7" id="KW-0808">Transferase</keyword>
<evidence type="ECO:0000256" key="2">
    <source>
        <dbReference type="ARBA" id="ARBA00012705"/>
    </source>
</evidence>
<evidence type="ECO:0000256" key="6">
    <source>
        <dbReference type="PIRSR" id="PIRSR000429-1"/>
    </source>
</evidence>
<dbReference type="OrthoDB" id="3761315at2"/>
<feature type="domain" description="Thiolase N-terminal" evidence="8">
    <location>
        <begin position="5"/>
        <end position="263"/>
    </location>
</feature>
<proteinExistence type="inferred from homology"/>
<dbReference type="CDD" id="cd00751">
    <property type="entry name" value="thiolase"/>
    <property type="match status" value="1"/>
</dbReference>
<dbReference type="Gene3D" id="3.40.47.10">
    <property type="match status" value="1"/>
</dbReference>
<accession>A0A1G6W375</accession>
<feature type="active site" description="Proton acceptor" evidence="6">
    <location>
        <position position="381"/>
    </location>
</feature>
<dbReference type="PANTHER" id="PTHR18919">
    <property type="entry name" value="ACETYL-COA C-ACYLTRANSFERASE"/>
    <property type="match status" value="1"/>
</dbReference>
<dbReference type="EC" id="2.3.1.9" evidence="2"/>
<dbReference type="InterPro" id="IPR020616">
    <property type="entry name" value="Thiolase_N"/>
</dbReference>
<dbReference type="Proteomes" id="UP000198949">
    <property type="component" value="Unassembled WGS sequence"/>
</dbReference>
<dbReference type="GO" id="GO:0003985">
    <property type="term" value="F:acetyl-CoA C-acetyltransferase activity"/>
    <property type="evidence" value="ECO:0007669"/>
    <property type="project" value="UniProtKB-EC"/>
</dbReference>
<evidence type="ECO:0000256" key="7">
    <source>
        <dbReference type="RuleBase" id="RU003557"/>
    </source>
</evidence>
<dbReference type="AlphaFoldDB" id="A0A1G6W375"/>
<evidence type="ECO:0000259" key="9">
    <source>
        <dbReference type="Pfam" id="PF02803"/>
    </source>
</evidence>
<comment type="similarity">
    <text evidence="1 7">Belongs to the thiolase-like superfamily. Thiolase family.</text>
</comment>
<dbReference type="InterPro" id="IPR020610">
    <property type="entry name" value="Thiolase_AS"/>
</dbReference>
<dbReference type="PROSITE" id="PS00099">
    <property type="entry name" value="THIOLASE_3"/>
    <property type="match status" value="1"/>
</dbReference>
<gene>
    <name evidence="10" type="ORF">SAMN05216270_105281</name>
</gene>
<dbReference type="InterPro" id="IPR020613">
    <property type="entry name" value="Thiolase_CS"/>
</dbReference>
<organism evidence="10 11">
    <name type="scientific">Glycomyces harbinensis</name>
    <dbReference type="NCBI Taxonomy" id="58114"/>
    <lineage>
        <taxon>Bacteria</taxon>
        <taxon>Bacillati</taxon>
        <taxon>Actinomycetota</taxon>
        <taxon>Actinomycetes</taxon>
        <taxon>Glycomycetales</taxon>
        <taxon>Glycomycetaceae</taxon>
        <taxon>Glycomyces</taxon>
    </lineage>
</organism>
<dbReference type="InterPro" id="IPR002155">
    <property type="entry name" value="Thiolase"/>
</dbReference>
<dbReference type="STRING" id="58114.SAMN05216270_105281"/>
<keyword evidence="11" id="KW-1185">Reference proteome</keyword>
<protein>
    <recommendedName>
        <fullName evidence="5">Probable acetyl-CoA acetyltransferase</fullName>
        <ecNumber evidence="2">2.3.1.9</ecNumber>
    </recommendedName>
</protein>
<feature type="active site" description="Proton acceptor" evidence="6">
    <location>
        <position position="351"/>
    </location>
</feature>